<name>A0A8H7F240_AGABI</name>
<accession>A0A8H7F240</accession>
<feature type="region of interest" description="Disordered" evidence="1">
    <location>
        <begin position="14"/>
        <end position="73"/>
    </location>
</feature>
<dbReference type="AlphaFoldDB" id="A0A8H7F240"/>
<gene>
    <name evidence="2" type="ORF">Agabi119p4_5718</name>
</gene>
<dbReference type="EMBL" id="JABXXO010000007">
    <property type="protein sequence ID" value="KAF7773551.1"/>
    <property type="molecule type" value="Genomic_DNA"/>
</dbReference>
<protein>
    <submittedName>
        <fullName evidence="2">Uncharacterized protein</fullName>
    </submittedName>
</protein>
<sequence length="374" mass="42176">MAITFSFENIPPLPIRSSPSFPGAHAEDNVVGIDNEDLQSSRSSSLDPYAVPPGPSILRKRRASTPNSELEEDLGQTVTDFLRHHKMAKTTEAEFTATANMSHAEREVRMLGHLMVIEDLLTGKLAGEGDNNGELQVTIFGGSISGAGKMPPEDMKGFIDKETFVILVKPDVTRYTDKDADRDKTGNSESILEKGPKDTIWNAVMVTPNIGYKPSMSQNTISRQAIKSYIGTKLNQRRYAIKQKIEESLGTLFSPTFIIVPNIPPLDIMRLTQNILNILKSARVPLTYGRVCRVAFLRNAFRMFREEKMPDYWTVVDQQLHQGRKHTRSEQKRYFHMIFLKDMETYGKPDPIRLMELLKTCTADDVEHGCDVLE</sequence>
<dbReference type="Proteomes" id="UP000629468">
    <property type="component" value="Unassembled WGS sequence"/>
</dbReference>
<organism evidence="2 3">
    <name type="scientific">Agaricus bisporus var. burnettii</name>
    <dbReference type="NCBI Taxonomy" id="192524"/>
    <lineage>
        <taxon>Eukaryota</taxon>
        <taxon>Fungi</taxon>
        <taxon>Dikarya</taxon>
        <taxon>Basidiomycota</taxon>
        <taxon>Agaricomycotina</taxon>
        <taxon>Agaricomycetes</taxon>
        <taxon>Agaricomycetidae</taxon>
        <taxon>Agaricales</taxon>
        <taxon>Agaricineae</taxon>
        <taxon>Agaricaceae</taxon>
        <taxon>Agaricus</taxon>
    </lineage>
</organism>
<evidence type="ECO:0000313" key="2">
    <source>
        <dbReference type="EMBL" id="KAF7773551.1"/>
    </source>
</evidence>
<evidence type="ECO:0000313" key="3">
    <source>
        <dbReference type="Proteomes" id="UP000629468"/>
    </source>
</evidence>
<proteinExistence type="predicted"/>
<reference evidence="2 3" key="1">
    <citation type="journal article" name="Sci. Rep.">
        <title>Telomere-to-telomere assembled and centromere annotated genomes of the two main subspecies of the button mushroom Agaricus bisporus reveal especially polymorphic chromosome ends.</title>
        <authorList>
            <person name="Sonnenberg A.S.M."/>
            <person name="Sedaghat-Telgerd N."/>
            <person name="Lavrijssen B."/>
            <person name="Ohm R.A."/>
            <person name="Hendrickx P.M."/>
            <person name="Scholtmeijer K."/>
            <person name="Baars J.J.P."/>
            <person name="van Peer A."/>
        </authorList>
    </citation>
    <scope>NUCLEOTIDE SEQUENCE [LARGE SCALE GENOMIC DNA]</scope>
    <source>
        <strain evidence="2 3">H119_p4</strain>
    </source>
</reference>
<evidence type="ECO:0000256" key="1">
    <source>
        <dbReference type="SAM" id="MobiDB-lite"/>
    </source>
</evidence>
<comment type="caution">
    <text evidence="2">The sequence shown here is derived from an EMBL/GenBank/DDBJ whole genome shotgun (WGS) entry which is preliminary data.</text>
</comment>